<dbReference type="GO" id="GO:0003964">
    <property type="term" value="F:RNA-directed DNA polymerase activity"/>
    <property type="evidence" value="ECO:0007669"/>
    <property type="project" value="UniProtKB-KW"/>
</dbReference>
<keyword evidence="2" id="KW-0548">Nucleotidyltransferase</keyword>
<organism evidence="2">
    <name type="scientific">Chlorobaculum parvum</name>
    <dbReference type="NCBI Taxonomy" id="274539"/>
    <lineage>
        <taxon>Bacteria</taxon>
        <taxon>Pseudomonadati</taxon>
        <taxon>Chlorobiota</taxon>
        <taxon>Chlorobiia</taxon>
        <taxon>Chlorobiales</taxon>
        <taxon>Chlorobiaceae</taxon>
        <taxon>Chlorobaculum</taxon>
    </lineage>
</organism>
<proteinExistence type="predicted"/>
<dbReference type="EMBL" id="DRSQ01000148">
    <property type="protein sequence ID" value="HHE32431.1"/>
    <property type="molecule type" value="Genomic_DNA"/>
</dbReference>
<dbReference type="Pfam" id="PF00078">
    <property type="entry name" value="RVT_1"/>
    <property type="match status" value="1"/>
</dbReference>
<dbReference type="AlphaFoldDB" id="A0A7C5DH06"/>
<gene>
    <name evidence="2" type="ORF">ENL07_07350</name>
</gene>
<dbReference type="CDD" id="cd01646">
    <property type="entry name" value="RT_Bac_retron_I"/>
    <property type="match status" value="1"/>
</dbReference>
<dbReference type="Proteomes" id="UP000886058">
    <property type="component" value="Unassembled WGS sequence"/>
</dbReference>
<evidence type="ECO:0000259" key="1">
    <source>
        <dbReference type="PROSITE" id="PS50878"/>
    </source>
</evidence>
<keyword evidence="2" id="KW-0808">Transferase</keyword>
<keyword evidence="2" id="KW-0695">RNA-directed DNA polymerase</keyword>
<evidence type="ECO:0000313" key="2">
    <source>
        <dbReference type="EMBL" id="HHE32431.1"/>
    </source>
</evidence>
<dbReference type="InterPro" id="IPR000477">
    <property type="entry name" value="RT_dom"/>
</dbReference>
<name>A0A7C5DH06_9CHLB</name>
<accession>A0A7C5DH06</accession>
<dbReference type="PROSITE" id="PS50878">
    <property type="entry name" value="RT_POL"/>
    <property type="match status" value="1"/>
</dbReference>
<feature type="domain" description="Reverse transcriptase" evidence="1">
    <location>
        <begin position="60"/>
        <end position="304"/>
    </location>
</feature>
<protein>
    <submittedName>
        <fullName evidence="2">RNA-directed DNA polymerase</fullName>
    </submittedName>
</protein>
<reference evidence="2" key="1">
    <citation type="journal article" date="2020" name="mSystems">
        <title>Genome- and Community-Level Interaction Insights into Carbon Utilization and Element Cycling Functions of Hydrothermarchaeota in Hydrothermal Sediment.</title>
        <authorList>
            <person name="Zhou Z."/>
            <person name="Liu Y."/>
            <person name="Xu W."/>
            <person name="Pan J."/>
            <person name="Luo Z.H."/>
            <person name="Li M."/>
        </authorList>
    </citation>
    <scope>NUCLEOTIDE SEQUENCE [LARGE SCALE GENOMIC DNA]</scope>
    <source>
        <strain evidence="2">HyVt-633</strain>
    </source>
</reference>
<comment type="caution">
    <text evidence="2">The sequence shown here is derived from an EMBL/GenBank/DDBJ whole genome shotgun (WGS) entry which is preliminary data.</text>
</comment>
<sequence length="606" mass="71198">MQTERFNSVRKKALDAVFEKRNIINIWRKVVKKQLRDLDLLDLFDHFDFNYNIEDRAQSIRTEVLNGTYKASQPLIYRIEKKLGVCRHLVVPQPVDALILQVLVESIGDNVLKKQPSGKAFFSRDRHSVKKPHEFSSTDYSWKGQWKELQKQIYKFNESFELIVVTDLSNYYDSIDIRELKKVFTSYSQVDEVIIDLLFRTIEEISWKPDYMPYSKRGLPTTNVEAIRLLAHCFLFEIDEVLKQRTNDNFTRWMDDIVIGVESRKKAVDILSSVSDMLKSRGLALTLAKTNVYSDKMGYVHFQIEENRMLDDLSKRYAKVSPPKTELTSLIKIFKKHLQDSSPKYWDKVSKRYISFFGRHGSNELLPLVKKIYIEHPVLRDNLIVYLTSVGFTTKTAAIVLDIIKNLDLFDDISLFQLSNLVTLWQVPTDTESKKFLLAFENEVVEISKRRRLPSDFYSLLWFKTKYAHPDELLKFIVQFQNLWQSDSFLRRQVTAALARLLYLQNSRVQEILGIQFSSGNLSTITLANQLRSAMFEKELNPKISLYLFNPNFKKPFSVQRFLVLCSFLNSDDFRSRPYVKEKVLSTIKDPYYLKWLELQYNIVVV</sequence>